<keyword evidence="3" id="KW-0804">Transcription</keyword>
<comment type="caution">
    <text evidence="5">The sequence shown here is derived from an EMBL/GenBank/DDBJ whole genome shotgun (WGS) entry which is preliminary data.</text>
</comment>
<feature type="domain" description="HTH luxR-type" evidence="4">
    <location>
        <begin position="140"/>
        <end position="205"/>
    </location>
</feature>
<evidence type="ECO:0000313" key="5">
    <source>
        <dbReference type="EMBL" id="MCO8275547.1"/>
    </source>
</evidence>
<dbReference type="InterPro" id="IPR016032">
    <property type="entry name" value="Sig_transdc_resp-reg_C-effctor"/>
</dbReference>
<reference evidence="5 6" key="1">
    <citation type="submission" date="2022-06" db="EMBL/GenBank/DDBJ databases">
        <title>New Species of the Genus Actinoplanes, ActinopZanes ferrugineus.</title>
        <authorList>
            <person name="Ding P."/>
        </authorList>
    </citation>
    <scope>NUCLEOTIDE SEQUENCE [LARGE SCALE GENOMIC DNA]</scope>
    <source>
        <strain evidence="5 6">TRM88003</strain>
    </source>
</reference>
<keyword evidence="1" id="KW-0805">Transcription regulation</keyword>
<dbReference type="PROSITE" id="PS50043">
    <property type="entry name" value="HTH_LUXR_2"/>
    <property type="match status" value="1"/>
</dbReference>
<proteinExistence type="predicted"/>
<organism evidence="5 6">
    <name type="scientific">Paractinoplanes aksuensis</name>
    <dbReference type="NCBI Taxonomy" id="2939490"/>
    <lineage>
        <taxon>Bacteria</taxon>
        <taxon>Bacillati</taxon>
        <taxon>Actinomycetota</taxon>
        <taxon>Actinomycetes</taxon>
        <taxon>Micromonosporales</taxon>
        <taxon>Micromonosporaceae</taxon>
        <taxon>Paractinoplanes</taxon>
    </lineage>
</organism>
<dbReference type="Proteomes" id="UP001523369">
    <property type="component" value="Unassembled WGS sequence"/>
</dbReference>
<accession>A0ABT1DXD7</accession>
<evidence type="ECO:0000256" key="1">
    <source>
        <dbReference type="ARBA" id="ARBA00023015"/>
    </source>
</evidence>
<dbReference type="SMART" id="SM00421">
    <property type="entry name" value="HTH_LUXR"/>
    <property type="match status" value="1"/>
</dbReference>
<keyword evidence="2" id="KW-0238">DNA-binding</keyword>
<dbReference type="Gene3D" id="3.40.50.2300">
    <property type="match status" value="1"/>
</dbReference>
<evidence type="ECO:0000256" key="3">
    <source>
        <dbReference type="ARBA" id="ARBA00023163"/>
    </source>
</evidence>
<sequence length="207" mass="22908">MAMVRVQVRTTDALVAEGLASYLSEHPGVTVLEDEAAEVPDVLLVETERLTFGVFSMLRHFTATVDRPVVLVASEIEESQLMVLVENRVVAIIPRAAVGRERLVHSVLAAADGGGVMPARLMGELLEHFRRMQREILQPNGLTLSGLTAREVEVLRLMADGLNTNEIAESMRYSVRTVKTIIYGVMERYQLRNRSHVVAYAVRAGVI</sequence>
<keyword evidence="6" id="KW-1185">Reference proteome</keyword>
<name>A0ABT1DXD7_9ACTN</name>
<evidence type="ECO:0000256" key="2">
    <source>
        <dbReference type="ARBA" id="ARBA00023125"/>
    </source>
</evidence>
<dbReference type="Pfam" id="PF00196">
    <property type="entry name" value="GerE"/>
    <property type="match status" value="1"/>
</dbReference>
<evidence type="ECO:0000259" key="4">
    <source>
        <dbReference type="PROSITE" id="PS50043"/>
    </source>
</evidence>
<dbReference type="PRINTS" id="PR00038">
    <property type="entry name" value="HTHLUXR"/>
</dbReference>
<protein>
    <submittedName>
        <fullName evidence="5">Response regulator transcription factor</fullName>
    </submittedName>
</protein>
<dbReference type="RefSeq" id="WP_253241610.1">
    <property type="nucleotide sequence ID" value="NZ_JAMYJR010000038.1"/>
</dbReference>
<dbReference type="PANTHER" id="PTHR44688">
    <property type="entry name" value="DNA-BINDING TRANSCRIPTIONAL ACTIVATOR DEVR_DOSR"/>
    <property type="match status" value="1"/>
</dbReference>
<gene>
    <name evidence="5" type="ORF">M1L60_33680</name>
</gene>
<dbReference type="PANTHER" id="PTHR44688:SF16">
    <property type="entry name" value="DNA-BINDING TRANSCRIPTIONAL ACTIVATOR DEVR_DOSR"/>
    <property type="match status" value="1"/>
</dbReference>
<evidence type="ECO:0000313" key="6">
    <source>
        <dbReference type="Proteomes" id="UP001523369"/>
    </source>
</evidence>
<dbReference type="CDD" id="cd06170">
    <property type="entry name" value="LuxR_C_like"/>
    <property type="match status" value="1"/>
</dbReference>
<dbReference type="SUPFAM" id="SSF46894">
    <property type="entry name" value="C-terminal effector domain of the bipartite response regulators"/>
    <property type="match status" value="1"/>
</dbReference>
<dbReference type="InterPro" id="IPR000792">
    <property type="entry name" value="Tscrpt_reg_LuxR_C"/>
</dbReference>
<dbReference type="EMBL" id="JAMYJR010000038">
    <property type="protein sequence ID" value="MCO8275547.1"/>
    <property type="molecule type" value="Genomic_DNA"/>
</dbReference>